<evidence type="ECO:0008006" key="4">
    <source>
        <dbReference type="Google" id="ProtNLM"/>
    </source>
</evidence>
<reference evidence="2 3" key="1">
    <citation type="submission" date="2018-11" db="EMBL/GenBank/DDBJ databases">
        <title>Parancylomarina longa gen. nov., sp. nov., isolated from sediments of southern Okinawa.</title>
        <authorList>
            <person name="Fu T."/>
        </authorList>
    </citation>
    <scope>NUCLEOTIDE SEQUENCE [LARGE SCALE GENOMIC DNA]</scope>
    <source>
        <strain evidence="2 3">T3-2 S1-C</strain>
    </source>
</reference>
<evidence type="ECO:0000313" key="2">
    <source>
        <dbReference type="EMBL" id="RUT79329.1"/>
    </source>
</evidence>
<dbReference type="InterPro" id="IPR010994">
    <property type="entry name" value="RuvA_2-like"/>
</dbReference>
<accession>A0A434AY14</accession>
<dbReference type="OrthoDB" id="9766750at2"/>
<gene>
    <name evidence="2" type="ORF">DLK05_03660</name>
</gene>
<dbReference type="RefSeq" id="WP_127342620.1">
    <property type="nucleotide sequence ID" value="NZ_RJJX01000003.1"/>
</dbReference>
<organism evidence="2 3">
    <name type="scientific">Ancylomarina longa</name>
    <dbReference type="NCBI Taxonomy" id="2487017"/>
    <lineage>
        <taxon>Bacteria</taxon>
        <taxon>Pseudomonadati</taxon>
        <taxon>Bacteroidota</taxon>
        <taxon>Bacteroidia</taxon>
        <taxon>Marinilabiliales</taxon>
        <taxon>Marinifilaceae</taxon>
        <taxon>Ancylomarina</taxon>
    </lineage>
</organism>
<keyword evidence="1" id="KW-0732">Signal</keyword>
<feature type="chain" id="PRO_5019510112" description="Helix-hairpin-helix domain-containing protein" evidence="1">
    <location>
        <begin position="23"/>
        <end position="677"/>
    </location>
</feature>
<name>A0A434AY14_9BACT</name>
<proteinExistence type="predicted"/>
<evidence type="ECO:0000313" key="3">
    <source>
        <dbReference type="Proteomes" id="UP000282985"/>
    </source>
</evidence>
<comment type="caution">
    <text evidence="2">The sequence shown here is derived from an EMBL/GenBank/DDBJ whole genome shotgun (WGS) entry which is preliminary data.</text>
</comment>
<dbReference type="AlphaFoldDB" id="A0A434AY14"/>
<dbReference type="Proteomes" id="UP000282985">
    <property type="component" value="Unassembled WGS sequence"/>
</dbReference>
<feature type="signal peptide" evidence="1">
    <location>
        <begin position="1"/>
        <end position="22"/>
    </location>
</feature>
<sequence>MRYLPFFCLLLFFLSGIFQLSAQNTVSQNDLIESIIENIAAQNDENPDYTELLEDIQHLISHPVNLNTASAQDLEKLYLLNPSQIGNLLKYRENNGPILSIYELQLVAGFSAELLRKLEALITLKSPEKGNFNRKARTRQVLLLKTERNIQNEYSYSTTNSNARYLGNPWKYYTRYQLESQNLKLGFTAEKDKGEAFFAKDNKSGFDFYSATMEYKSKGIIQQINLGDYQVKFGQGVSIWSGLAGKKSAFTTKNAYQSQGIRPYHSTDENQFLRGVSLLLQPIKNSRFALFISQKKRDGSLQTDSTGNFISSIINTGYHRNRNEINKRKILQEHLIGSYFLLDLTSIELGFSFIQSAFDPEILANDAAYNYYIFHGSKNHNFSFTYKTNISSIYLFGEIARSKSGGIGILQGANIEIHPQLNFEMIYRKYDKDYQALYANAFAEQSKTQNEEGFYIGIDFHPFPKWNLKAYYDQFEFPWLRYTANAPGNGHEYFSEIDFNPKPNTNIYFRYKQESKPENDHSEIITQPVPIHKSQYRIHLSSKLDEHWEIRNRLEISRYKKESLKESGFLIYQDVIYHALKFPLTASVRYALFDTDSYQSRIYAYENDILYAYSIPAYYLKGSRFYFNLNLKIDRSLTLYTRFAQTKYANLDKIGSGSTKVAGNTKSDFKVQLRIKI</sequence>
<dbReference type="Pfam" id="PF12836">
    <property type="entry name" value="HHH_3"/>
    <property type="match status" value="1"/>
</dbReference>
<dbReference type="Gene3D" id="1.10.150.280">
    <property type="entry name" value="AF1531-like domain"/>
    <property type="match status" value="1"/>
</dbReference>
<dbReference type="SUPFAM" id="SSF47781">
    <property type="entry name" value="RuvA domain 2-like"/>
    <property type="match status" value="1"/>
</dbReference>
<protein>
    <recommendedName>
        <fullName evidence="4">Helix-hairpin-helix domain-containing protein</fullName>
    </recommendedName>
</protein>
<keyword evidence="3" id="KW-1185">Reference proteome</keyword>
<dbReference type="EMBL" id="RJJX01000003">
    <property type="protein sequence ID" value="RUT79329.1"/>
    <property type="molecule type" value="Genomic_DNA"/>
</dbReference>
<evidence type="ECO:0000256" key="1">
    <source>
        <dbReference type="SAM" id="SignalP"/>
    </source>
</evidence>